<name>A0A7Z9CB19_CAPOC</name>
<dbReference type="EMBL" id="UYIQ01000001">
    <property type="protein sequence ID" value="VDG81456.1"/>
    <property type="molecule type" value="Genomic_DNA"/>
</dbReference>
<gene>
    <name evidence="1" type="ORF">NCTC11458_00743</name>
</gene>
<protein>
    <submittedName>
        <fullName evidence="1">Uncharacterized protein</fullName>
    </submittedName>
</protein>
<evidence type="ECO:0000313" key="2">
    <source>
        <dbReference type="Proteomes" id="UP000276733"/>
    </source>
</evidence>
<evidence type="ECO:0000313" key="1">
    <source>
        <dbReference type="EMBL" id="VDG81456.1"/>
    </source>
</evidence>
<dbReference type="AlphaFoldDB" id="A0A7Z9CB19"/>
<comment type="caution">
    <text evidence="1">The sequence shown here is derived from an EMBL/GenBank/DDBJ whole genome shotgun (WGS) entry which is preliminary data.</text>
</comment>
<dbReference type="Proteomes" id="UP000276733">
    <property type="component" value="Unassembled WGS sequence"/>
</dbReference>
<sequence>MPFQRQQLSIMKLSSLLYIITIFSYAQNTCTQKGIIDAITPFSTEQGRKSPLIKAKININEKDISPLLMQKTPYLGFIGADKKRLRIDFTVQKQGKRTYTMKGSTMVDKNKRTFEGNITVDTLYAFALPSYGVDDEYKGEVKEEGIVIATYELEEDPKQSATGVFKGKLFVKWYVDNKNRFLYDYIDDDSDAYFNNSFLGTWTSYKTGKSKPCNWGLHRIPCAGDLDGGAAEFMPTEKYYEYGWKNYTP</sequence>
<proteinExistence type="predicted"/>
<organism evidence="1 2">
    <name type="scientific">Capnocytophaga ochracea</name>
    <dbReference type="NCBI Taxonomy" id="1018"/>
    <lineage>
        <taxon>Bacteria</taxon>
        <taxon>Pseudomonadati</taxon>
        <taxon>Bacteroidota</taxon>
        <taxon>Flavobacteriia</taxon>
        <taxon>Flavobacteriales</taxon>
        <taxon>Flavobacteriaceae</taxon>
        <taxon>Capnocytophaga</taxon>
    </lineage>
</organism>
<accession>A0A7Z9CB19</accession>
<reference evidence="1 2" key="1">
    <citation type="submission" date="2018-11" db="EMBL/GenBank/DDBJ databases">
        <authorList>
            <consortium name="Pathogen Informatics"/>
        </authorList>
    </citation>
    <scope>NUCLEOTIDE SEQUENCE [LARGE SCALE GENOMIC DNA]</scope>
    <source>
        <strain evidence="1 2">NCTC11458</strain>
    </source>
</reference>